<feature type="region of interest" description="Disordered" evidence="3">
    <location>
        <begin position="1"/>
        <end position="22"/>
    </location>
</feature>
<keyword evidence="2" id="KW-0539">Nucleus</keyword>
<dbReference type="InterPro" id="IPR036864">
    <property type="entry name" value="Zn2-C6_fun-type_DNA-bd_sf"/>
</dbReference>
<dbReference type="EMBL" id="JAVRRF010000022">
    <property type="protein sequence ID" value="KAK5054828.1"/>
    <property type="molecule type" value="Genomic_DNA"/>
</dbReference>
<evidence type="ECO:0000256" key="3">
    <source>
        <dbReference type="SAM" id="MobiDB-lite"/>
    </source>
</evidence>
<proteinExistence type="predicted"/>
<dbReference type="SUPFAM" id="SSF57701">
    <property type="entry name" value="Zn2/Cys6 DNA-binding domain"/>
    <property type="match status" value="1"/>
</dbReference>
<gene>
    <name evidence="4" type="ORF">LTR69_008736</name>
</gene>
<feature type="compositionally biased region" description="Polar residues" evidence="3">
    <location>
        <begin position="1"/>
        <end position="10"/>
    </location>
</feature>
<evidence type="ECO:0000313" key="4">
    <source>
        <dbReference type="EMBL" id="KAK5054828.1"/>
    </source>
</evidence>
<comment type="caution">
    <text evidence="4">The sequence shown here is derived from an EMBL/GenBank/DDBJ whole genome shotgun (WGS) entry which is preliminary data.</text>
</comment>
<evidence type="ECO:0008006" key="6">
    <source>
        <dbReference type="Google" id="ProtNLM"/>
    </source>
</evidence>
<accession>A0ABR0J281</accession>
<evidence type="ECO:0000256" key="1">
    <source>
        <dbReference type="ARBA" id="ARBA00023125"/>
    </source>
</evidence>
<dbReference type="Proteomes" id="UP001345691">
    <property type="component" value="Unassembled WGS sequence"/>
</dbReference>
<name>A0ABR0J281_9EURO</name>
<organism evidence="4 5">
    <name type="scientific">Exophiala sideris</name>
    <dbReference type="NCBI Taxonomy" id="1016849"/>
    <lineage>
        <taxon>Eukaryota</taxon>
        <taxon>Fungi</taxon>
        <taxon>Dikarya</taxon>
        <taxon>Ascomycota</taxon>
        <taxon>Pezizomycotina</taxon>
        <taxon>Eurotiomycetes</taxon>
        <taxon>Chaetothyriomycetidae</taxon>
        <taxon>Chaetothyriales</taxon>
        <taxon>Herpotrichiellaceae</taxon>
        <taxon>Exophiala</taxon>
    </lineage>
</organism>
<reference evidence="4 5" key="1">
    <citation type="submission" date="2023-08" db="EMBL/GenBank/DDBJ databases">
        <title>Black Yeasts Isolated from many extreme environments.</title>
        <authorList>
            <person name="Coleine C."/>
            <person name="Stajich J.E."/>
            <person name="Selbmann L."/>
        </authorList>
    </citation>
    <scope>NUCLEOTIDE SEQUENCE [LARGE SCALE GENOMIC DNA]</scope>
    <source>
        <strain evidence="4 5">CCFEE 6328</strain>
    </source>
</reference>
<protein>
    <recommendedName>
        <fullName evidence="6">Zn(2)-C6 fungal-type domain-containing protein</fullName>
    </recommendedName>
</protein>
<sequence>MIRQASGNDDGQTELKPMRKGTKSCLECRRRKIKCIYPEEATRSAVSSVNGGMSKRGQIA</sequence>
<keyword evidence="1" id="KW-0238">DNA-binding</keyword>
<evidence type="ECO:0000256" key="2">
    <source>
        <dbReference type="ARBA" id="ARBA00023242"/>
    </source>
</evidence>
<keyword evidence="5" id="KW-1185">Reference proteome</keyword>
<evidence type="ECO:0000313" key="5">
    <source>
        <dbReference type="Proteomes" id="UP001345691"/>
    </source>
</evidence>